<evidence type="ECO:0000313" key="6">
    <source>
        <dbReference type="EMBL" id="MDG0863513.1"/>
    </source>
</evidence>
<keyword evidence="1" id="KW-0973">c-di-GMP</keyword>
<organism evidence="6 7">
    <name type="scientific">Pelomonas aquatica</name>
    <dbReference type="NCBI Taxonomy" id="431058"/>
    <lineage>
        <taxon>Bacteria</taxon>
        <taxon>Pseudomonadati</taxon>
        <taxon>Pseudomonadota</taxon>
        <taxon>Betaproteobacteria</taxon>
        <taxon>Burkholderiales</taxon>
        <taxon>Sphaerotilaceae</taxon>
        <taxon>Roseateles</taxon>
    </lineage>
</organism>
<dbReference type="Pfam" id="PF07317">
    <property type="entry name" value="PilZN"/>
    <property type="match status" value="1"/>
</dbReference>
<keyword evidence="2" id="KW-0547">Nucleotide-binding</keyword>
<sequence length="262" mass="27766">MAKRRPDRHGCTTIVRMSAPTQTAPEELRVSSPAEITAYLQQLQREGAGLTLSGPPGASLSSRIVALDPAADLLGLEIGTDPEGISQALVAGGEITAVAYLGTIKLQFELEAPVIVSGEQGAVLRTTLPTRLYRFQRRQSFRVQPAGSVYPRVLVPGGAQPGRALRVLDISIGGLALALPTDADPAPLPIGHVAADLVLELDRLTALRVALLPHHDSPISGDATGTRQLGCAFVDLDAAAGRSLQVYVDQTQKRRRLLKLDL</sequence>
<keyword evidence="6" id="KW-0966">Cell projection</keyword>
<keyword evidence="6" id="KW-0282">Flagellum</keyword>
<dbReference type="Gene3D" id="2.30.110.10">
    <property type="entry name" value="Electron Transport, Fmn-binding Protein, Chain A"/>
    <property type="match status" value="1"/>
</dbReference>
<dbReference type="Proteomes" id="UP001152766">
    <property type="component" value="Unassembled WGS sequence"/>
</dbReference>
<keyword evidence="3" id="KW-0975">Bacterial flagellum</keyword>
<dbReference type="InterPro" id="IPR009875">
    <property type="entry name" value="PilZ_domain"/>
</dbReference>
<reference evidence="6" key="1">
    <citation type="submission" date="2019-02" db="EMBL/GenBank/DDBJ databases">
        <title>Draft genome of the type strain Pelomonas aquatica CCUG 52575T.</title>
        <authorList>
            <person name="Gomila M."/>
            <person name="Lalucat J."/>
        </authorList>
    </citation>
    <scope>NUCLEOTIDE SEQUENCE</scope>
    <source>
        <strain evidence="6">CCUG 52575</strain>
    </source>
</reference>
<keyword evidence="6" id="KW-0969">Cilium</keyword>
<protein>
    <submittedName>
        <fullName evidence="6">Flagellar brake protein</fullName>
    </submittedName>
</protein>
<name>A0A9X4LNI4_9BURK</name>
<dbReference type="InterPro" id="IPR012349">
    <property type="entry name" value="Split_barrel_FMN-bd"/>
</dbReference>
<dbReference type="EMBL" id="SGUG01000018">
    <property type="protein sequence ID" value="MDG0863513.1"/>
    <property type="molecule type" value="Genomic_DNA"/>
</dbReference>
<dbReference type="Pfam" id="PF07238">
    <property type="entry name" value="PilZ"/>
    <property type="match status" value="1"/>
</dbReference>
<evidence type="ECO:0000256" key="1">
    <source>
        <dbReference type="ARBA" id="ARBA00022636"/>
    </source>
</evidence>
<dbReference type="Gene3D" id="2.40.10.220">
    <property type="entry name" value="predicted glycosyltransferase like domains"/>
    <property type="match status" value="1"/>
</dbReference>
<keyword evidence="7" id="KW-1185">Reference proteome</keyword>
<comment type="caution">
    <text evidence="6">The sequence shown here is derived from an EMBL/GenBank/DDBJ whole genome shotgun (WGS) entry which is preliminary data.</text>
</comment>
<dbReference type="AlphaFoldDB" id="A0A9X4LNI4"/>
<evidence type="ECO:0000313" key="7">
    <source>
        <dbReference type="Proteomes" id="UP001152766"/>
    </source>
</evidence>
<evidence type="ECO:0000256" key="3">
    <source>
        <dbReference type="ARBA" id="ARBA00023143"/>
    </source>
</evidence>
<evidence type="ECO:0000259" key="5">
    <source>
        <dbReference type="Pfam" id="PF07317"/>
    </source>
</evidence>
<gene>
    <name evidence="6" type="ORF">EXJ73_13665</name>
</gene>
<dbReference type="GO" id="GO:0035438">
    <property type="term" value="F:cyclic-di-GMP binding"/>
    <property type="evidence" value="ECO:0007669"/>
    <property type="project" value="InterPro"/>
</dbReference>
<feature type="domain" description="Type III secretion system flagellar brake protein YcgR PilZN" evidence="5">
    <location>
        <begin position="29"/>
        <end position="134"/>
    </location>
</feature>
<proteinExistence type="predicted"/>
<accession>A0A9X4LNI4</accession>
<feature type="domain" description="PilZ" evidence="4">
    <location>
        <begin position="136"/>
        <end position="249"/>
    </location>
</feature>
<dbReference type="InterPro" id="IPR009926">
    <property type="entry name" value="T3SS_YcgR_PilZN"/>
</dbReference>
<evidence type="ECO:0000259" key="4">
    <source>
        <dbReference type="Pfam" id="PF07238"/>
    </source>
</evidence>
<evidence type="ECO:0000256" key="2">
    <source>
        <dbReference type="ARBA" id="ARBA00022741"/>
    </source>
</evidence>